<feature type="compositionally biased region" description="Low complexity" evidence="1">
    <location>
        <begin position="88"/>
        <end position="98"/>
    </location>
</feature>
<accession>A0A1H5S112</accession>
<sequence>MKFELVEPPEPGPSGAPPEDGQPVKVHALDEGTDDPIAGLVAITHRLTVEVAAESIRVRAATAELAAAVHAGPYALRTFEGVRPPAGFRAGRFGPAARAGEDRRGPGRSADKDGRGV</sequence>
<feature type="region of interest" description="Disordered" evidence="1">
    <location>
        <begin position="88"/>
        <end position="117"/>
    </location>
</feature>
<dbReference type="Proteomes" id="UP000236723">
    <property type="component" value="Unassembled WGS sequence"/>
</dbReference>
<proteinExistence type="predicted"/>
<dbReference type="RefSeq" id="WP_103935533.1">
    <property type="nucleotide sequence ID" value="NZ_FNVO01000001.1"/>
</dbReference>
<keyword evidence="3" id="KW-1185">Reference proteome</keyword>
<name>A0A1H5S112_9ACTN</name>
<dbReference type="EMBL" id="FNVO01000001">
    <property type="protein sequence ID" value="SEF44180.1"/>
    <property type="molecule type" value="Genomic_DNA"/>
</dbReference>
<organism evidence="2 3">
    <name type="scientific">Thermomonospora echinospora</name>
    <dbReference type="NCBI Taxonomy" id="1992"/>
    <lineage>
        <taxon>Bacteria</taxon>
        <taxon>Bacillati</taxon>
        <taxon>Actinomycetota</taxon>
        <taxon>Actinomycetes</taxon>
        <taxon>Streptosporangiales</taxon>
        <taxon>Thermomonosporaceae</taxon>
        <taxon>Thermomonospora</taxon>
    </lineage>
</organism>
<reference evidence="3" key="1">
    <citation type="submission" date="2016-10" db="EMBL/GenBank/DDBJ databases">
        <authorList>
            <person name="Varghese N."/>
            <person name="Submissions S."/>
        </authorList>
    </citation>
    <scope>NUCLEOTIDE SEQUENCE [LARGE SCALE GENOMIC DNA]</scope>
    <source>
        <strain evidence="3">DSM 43163</strain>
    </source>
</reference>
<evidence type="ECO:0000313" key="3">
    <source>
        <dbReference type="Proteomes" id="UP000236723"/>
    </source>
</evidence>
<evidence type="ECO:0000313" key="2">
    <source>
        <dbReference type="EMBL" id="SEF44180.1"/>
    </source>
</evidence>
<feature type="region of interest" description="Disordered" evidence="1">
    <location>
        <begin position="1"/>
        <end position="30"/>
    </location>
</feature>
<dbReference type="AlphaFoldDB" id="A0A1H5S112"/>
<protein>
    <submittedName>
        <fullName evidence="2">Uncharacterized protein</fullName>
    </submittedName>
</protein>
<gene>
    <name evidence="2" type="ORF">SAMN04489712_10133</name>
</gene>
<feature type="compositionally biased region" description="Basic and acidic residues" evidence="1">
    <location>
        <begin position="99"/>
        <end position="117"/>
    </location>
</feature>
<evidence type="ECO:0000256" key="1">
    <source>
        <dbReference type="SAM" id="MobiDB-lite"/>
    </source>
</evidence>